<comment type="catalytic activity">
    <reaction evidence="10">
        <text>N(4)-(alpha-D-Man-(1-&gt;2)-alpha-D-Man-(1-&gt;2)-alpha-D-Man-(1-&gt;3)-[alpha-D-Man-(1-&gt;2)-alpha-D-Man-(1-&gt;3)-[alpha-D-Man-(1-&gt;2)-alpha-D-Man-(1-&gt;6)]-alpha-D-Man-(1-&gt;6)]-beta-D-Man-(1-&gt;4)-beta-D-GlcNAc-(1-&gt;4)-beta-D-GlcNAc)-L-asparaginyl-[protein] (N-glucan mannose isomer 9A1,2,3B1,2,3) + 4 H2O = N(4)-(alpha-D-Man-(1-&gt;3)-[alpha-D-Man-(1-&gt;3)-[alpha-D-Man-(1-&gt;6)]-alpha-D-Man-(1-&gt;6)]-beta-D-Man-(1-&gt;4)-beta-D-GlcNAc-(1-&gt;4)-beta-D-GlcNAc)-L-asparaginyl-[protein] (N-glucan mannose isomer 5A1,2) + 4 beta-D-mannose</text>
        <dbReference type="Rhea" id="RHEA:56008"/>
        <dbReference type="Rhea" id="RHEA-COMP:14356"/>
        <dbReference type="Rhea" id="RHEA-COMP:14367"/>
        <dbReference type="ChEBI" id="CHEBI:15377"/>
        <dbReference type="ChEBI" id="CHEBI:28563"/>
        <dbReference type="ChEBI" id="CHEBI:59087"/>
        <dbReference type="ChEBI" id="CHEBI:139493"/>
        <dbReference type="EC" id="3.2.1.113"/>
    </reaction>
</comment>
<keyword evidence="7" id="KW-0325">Glycoprotein</keyword>
<keyword evidence="5 14" id="KW-0378">Hydrolase</keyword>
<comment type="pathway">
    <text evidence="2">Protein modification; protein glycosylation.</text>
</comment>
<keyword evidence="8 14" id="KW-0326">Glycosidase</keyword>
<dbReference type="GO" id="GO:0005509">
    <property type="term" value="F:calcium ion binding"/>
    <property type="evidence" value="ECO:0007669"/>
    <property type="project" value="InterPro"/>
</dbReference>
<dbReference type="SUPFAM" id="SSF48225">
    <property type="entry name" value="Seven-hairpin glycosidases"/>
    <property type="match status" value="1"/>
</dbReference>
<evidence type="ECO:0000256" key="1">
    <source>
        <dbReference type="ARBA" id="ARBA00001913"/>
    </source>
</evidence>
<evidence type="ECO:0000256" key="9">
    <source>
        <dbReference type="ARBA" id="ARBA00047669"/>
    </source>
</evidence>
<dbReference type="PANTHER" id="PTHR11742:SF101">
    <property type="entry name" value="MANNOSYL-OLIGOSACCHARIDE ALPHA-1,2-MANNOSIDASE 1B"/>
    <property type="match status" value="1"/>
</dbReference>
<evidence type="ECO:0000256" key="12">
    <source>
        <dbReference type="PIRSR" id="PIRSR601382-2"/>
    </source>
</evidence>
<evidence type="ECO:0000256" key="13">
    <source>
        <dbReference type="PIRSR" id="PIRSR601382-3"/>
    </source>
</evidence>
<evidence type="ECO:0000256" key="2">
    <source>
        <dbReference type="ARBA" id="ARBA00004922"/>
    </source>
</evidence>
<comment type="similarity">
    <text evidence="3 14">Belongs to the glycosyl hydrolase 47 family.</text>
</comment>
<sequence>MLLRPTRIVFLLVAAYGLYLLHEFLFSSSTESPTGPRGPHFHIPPSRLSIQYPFKKNGIGKDEAKAEAVKKVMERTWRLYKEKAWGADEIRPVSGERKNTRNGWGASIVDSMTTAAVMGLTDVFADQYDWVVNQVDFSHAEGLVDPFETTIRYVGALVSAVDLLEAKVIKAPSKSYRKDILHQAQILADKLGPAFDTPTGMMWPRVNFEENKGVDSDGGRKESTSVHLARAGSHWLEYSTLSHLTGNPIYLKNSTKAWDWLVYNRKEETWPGIIESPKSIWTGASMGNTRTLGAPDDSHYEYLIKAHLLWPNKYSTKHHAKRWVQAMESAHKHLASKSAKTSPSNIFLLSFSRHRYENYMGHLACFAGGNLLLGAKYLSRPDLFEFGEGIIAGCRYAYDATDSQIGPETWGWEPDEPKEGTADFQKPVTAPQKDFFKAKGIWPTNVNYPLRPEVVESYFYGWRITGEQKYRDWAWDAFNAIVKASEAEWGYSEVSDVTRLRIDKTDNLSNSCESFWSAETLMYLYLIFAEPELCSLDEWVFNTEAHPLRRRL</sequence>
<dbReference type="EMBL" id="JAVHJO010000012">
    <property type="protein sequence ID" value="KAK6531649.1"/>
    <property type="molecule type" value="Genomic_DNA"/>
</dbReference>
<feature type="active site" evidence="11">
    <location>
        <position position="453"/>
    </location>
</feature>
<accession>A0AAV9X252</accession>
<organism evidence="15 16">
    <name type="scientific">Orbilia ellipsospora</name>
    <dbReference type="NCBI Taxonomy" id="2528407"/>
    <lineage>
        <taxon>Eukaryota</taxon>
        <taxon>Fungi</taxon>
        <taxon>Dikarya</taxon>
        <taxon>Ascomycota</taxon>
        <taxon>Pezizomycotina</taxon>
        <taxon>Orbiliomycetes</taxon>
        <taxon>Orbiliales</taxon>
        <taxon>Orbiliaceae</taxon>
        <taxon>Orbilia</taxon>
    </lineage>
</organism>
<feature type="binding site" evidence="12">
    <location>
        <position position="543"/>
    </location>
    <ligand>
        <name>Ca(2+)</name>
        <dbReference type="ChEBI" id="CHEBI:29108"/>
    </ligand>
</feature>
<dbReference type="Pfam" id="PF01532">
    <property type="entry name" value="Glyco_hydro_47"/>
    <property type="match status" value="1"/>
</dbReference>
<evidence type="ECO:0000256" key="3">
    <source>
        <dbReference type="ARBA" id="ARBA00007658"/>
    </source>
</evidence>
<dbReference type="AlphaFoldDB" id="A0AAV9X252"/>
<keyword evidence="6 13" id="KW-1015">Disulfide bond</keyword>
<evidence type="ECO:0000256" key="8">
    <source>
        <dbReference type="ARBA" id="ARBA00023295"/>
    </source>
</evidence>
<protein>
    <recommendedName>
        <fullName evidence="14">alpha-1,2-Mannosidase</fullName>
        <ecNumber evidence="14">3.2.1.-</ecNumber>
    </recommendedName>
</protein>
<dbReference type="InterPro" id="IPR012341">
    <property type="entry name" value="6hp_glycosidase-like_sf"/>
</dbReference>
<reference evidence="15 16" key="1">
    <citation type="submission" date="2019-10" db="EMBL/GenBank/DDBJ databases">
        <authorList>
            <person name="Palmer J.M."/>
        </authorList>
    </citation>
    <scope>NUCLEOTIDE SEQUENCE [LARGE SCALE GENOMIC DNA]</scope>
    <source>
        <strain evidence="15 16">TWF694</strain>
    </source>
</reference>
<dbReference type="InterPro" id="IPR036026">
    <property type="entry name" value="Seven-hairpin_glycosidases"/>
</dbReference>
<keyword evidence="4" id="KW-0732">Signal</keyword>
<evidence type="ECO:0000313" key="15">
    <source>
        <dbReference type="EMBL" id="KAK6531649.1"/>
    </source>
</evidence>
<feature type="active site" description="Proton donor" evidence="11">
    <location>
        <position position="408"/>
    </location>
</feature>
<dbReference type="GO" id="GO:0036503">
    <property type="term" value="P:ERAD pathway"/>
    <property type="evidence" value="ECO:0007669"/>
    <property type="project" value="UniProtKB-ARBA"/>
</dbReference>
<evidence type="ECO:0000256" key="7">
    <source>
        <dbReference type="ARBA" id="ARBA00023180"/>
    </source>
</evidence>
<evidence type="ECO:0000256" key="14">
    <source>
        <dbReference type="RuleBase" id="RU361193"/>
    </source>
</evidence>
<proteinExistence type="inferred from homology"/>
<dbReference type="GO" id="GO:0005975">
    <property type="term" value="P:carbohydrate metabolic process"/>
    <property type="evidence" value="ECO:0007669"/>
    <property type="project" value="InterPro"/>
</dbReference>
<dbReference type="PRINTS" id="PR00747">
    <property type="entry name" value="GLYHDRLASE47"/>
</dbReference>
<evidence type="ECO:0000313" key="16">
    <source>
        <dbReference type="Proteomes" id="UP001365542"/>
    </source>
</evidence>
<dbReference type="GO" id="GO:0005783">
    <property type="term" value="C:endoplasmic reticulum"/>
    <property type="evidence" value="ECO:0007669"/>
    <property type="project" value="TreeGrafter"/>
</dbReference>
<feature type="disulfide bond" evidence="13">
    <location>
        <begin position="365"/>
        <end position="394"/>
    </location>
</feature>
<keyword evidence="12" id="KW-0106">Calcium</keyword>
<comment type="catalytic activity">
    <reaction evidence="9">
        <text>N(4)-(alpha-D-Man-(1-&gt;2)-alpha-D-Man-(1-&gt;2)-alpha-D-Man-(1-&gt;3)-[alpha-D-Man-(1-&gt;3)-[alpha-D-Man-(1-&gt;2)-alpha-D-Man-(1-&gt;6)]-alpha-D-Man-(1-&gt;6)]-beta-D-Man-(1-&gt;4)-beta-D-GlcNAc-(1-&gt;4)-beta-D-GlcNAc)-L-asparaginyl-[protein] (N-glucan mannose isomer 8A1,2,3B1,3) + 3 H2O = N(4)-(alpha-D-Man-(1-&gt;3)-[alpha-D-Man-(1-&gt;3)-[alpha-D-Man-(1-&gt;6)]-alpha-D-Man-(1-&gt;6)]-beta-D-Man-(1-&gt;4)-beta-D-GlcNAc-(1-&gt;4)-beta-D-GlcNAc)-L-asparaginyl-[protein] (N-glucan mannose isomer 5A1,2) + 3 beta-D-mannose</text>
        <dbReference type="Rhea" id="RHEA:56028"/>
        <dbReference type="Rhea" id="RHEA-COMP:14358"/>
        <dbReference type="Rhea" id="RHEA-COMP:14367"/>
        <dbReference type="ChEBI" id="CHEBI:15377"/>
        <dbReference type="ChEBI" id="CHEBI:28563"/>
        <dbReference type="ChEBI" id="CHEBI:59087"/>
        <dbReference type="ChEBI" id="CHEBI:60628"/>
        <dbReference type="EC" id="3.2.1.113"/>
    </reaction>
</comment>
<name>A0AAV9X252_9PEZI</name>
<dbReference type="GO" id="GO:0016020">
    <property type="term" value="C:membrane"/>
    <property type="evidence" value="ECO:0007669"/>
    <property type="project" value="InterPro"/>
</dbReference>
<evidence type="ECO:0000256" key="11">
    <source>
        <dbReference type="PIRSR" id="PIRSR601382-1"/>
    </source>
</evidence>
<dbReference type="InterPro" id="IPR001382">
    <property type="entry name" value="Glyco_hydro_47"/>
</dbReference>
<evidence type="ECO:0000256" key="10">
    <source>
        <dbReference type="ARBA" id="ARBA00048605"/>
    </source>
</evidence>
<dbReference type="GO" id="GO:0004571">
    <property type="term" value="F:mannosyl-oligosaccharide 1,2-alpha-mannosidase activity"/>
    <property type="evidence" value="ECO:0007669"/>
    <property type="project" value="UniProtKB-EC"/>
</dbReference>
<dbReference type="InterPro" id="IPR050749">
    <property type="entry name" value="Glycosyl_Hydrolase_47"/>
</dbReference>
<feature type="active site" evidence="11">
    <location>
        <position position="297"/>
    </location>
</feature>
<keyword evidence="16" id="KW-1185">Reference proteome</keyword>
<feature type="active site" description="Proton donor" evidence="11">
    <location>
        <position position="148"/>
    </location>
</feature>
<evidence type="ECO:0000256" key="5">
    <source>
        <dbReference type="ARBA" id="ARBA00022801"/>
    </source>
</evidence>
<dbReference type="PANTHER" id="PTHR11742">
    <property type="entry name" value="MANNOSYL-OLIGOSACCHARIDE ALPHA-1,2-MANNOSIDASE-RELATED"/>
    <property type="match status" value="1"/>
</dbReference>
<dbReference type="Gene3D" id="1.50.10.10">
    <property type="match status" value="1"/>
</dbReference>
<evidence type="ECO:0000256" key="4">
    <source>
        <dbReference type="ARBA" id="ARBA00022729"/>
    </source>
</evidence>
<gene>
    <name evidence="15" type="ORF">TWF694_002827</name>
</gene>
<keyword evidence="12" id="KW-0479">Metal-binding</keyword>
<dbReference type="Proteomes" id="UP001365542">
    <property type="component" value="Unassembled WGS sequence"/>
</dbReference>
<comment type="cofactor">
    <cofactor evidence="1 12">
        <name>Ca(2+)</name>
        <dbReference type="ChEBI" id="CHEBI:29108"/>
    </cofactor>
</comment>
<evidence type="ECO:0000256" key="6">
    <source>
        <dbReference type="ARBA" id="ARBA00023157"/>
    </source>
</evidence>
<dbReference type="EC" id="3.2.1.-" evidence="14"/>
<comment type="caution">
    <text evidence="15">The sequence shown here is derived from an EMBL/GenBank/DDBJ whole genome shotgun (WGS) entry which is preliminary data.</text>
</comment>